<gene>
    <name evidence="2" type="ORF">CcaverHIS019_0501850</name>
</gene>
<evidence type="ECO:0000313" key="2">
    <source>
        <dbReference type="EMBL" id="BEI92557.1"/>
    </source>
</evidence>
<sequence length="308" mass="34317">MGSPALEGIDSDEGPMDNFDDFDFAQLDNMGSQQLVQEGDKENGAFLASQLPTRNEDADEAAHRHRTPYNSQIPRTPHQPQIGALDGSSLRAASEMLLQSCGLSPPGRPTSASRPPRAASGHPPSARNLKRKLAQVNESPLLLSTNPFDDAPFPGQPTFQPTFSDEPDDFTQMANNFDPTAEVKPFEMISLPNGVWDRLQDEQKAQILEFNNELLHTTMTMSLMVTQALFSANEGTRTKLVDMMTKIRTEEEKHRQNVIKFRRFAEFLESGMLALGGGVHECSDRGDPRTNVKRSNMRRGPSDPRFYR</sequence>
<dbReference type="EMBL" id="AP028216">
    <property type="protein sequence ID" value="BEI92557.1"/>
    <property type="molecule type" value="Genomic_DNA"/>
</dbReference>
<feature type="compositionally biased region" description="Acidic residues" evidence="1">
    <location>
        <begin position="9"/>
        <end position="23"/>
    </location>
</feature>
<reference evidence="2" key="1">
    <citation type="journal article" date="2023" name="BMC Genomics">
        <title>Chromosome-level genome assemblies of Cutaneotrichosporon spp. (Trichosporonales, Basidiomycota) reveal imbalanced evolution between nucleotide sequences and chromosome synteny.</title>
        <authorList>
            <person name="Kobayashi Y."/>
            <person name="Kayamori A."/>
            <person name="Aoki K."/>
            <person name="Shiwa Y."/>
            <person name="Matsutani M."/>
            <person name="Fujita N."/>
            <person name="Sugita T."/>
            <person name="Iwasaki W."/>
            <person name="Tanaka N."/>
            <person name="Takashima M."/>
        </authorList>
    </citation>
    <scope>NUCLEOTIDE SEQUENCE</scope>
    <source>
        <strain evidence="2">HIS019</strain>
    </source>
</reference>
<organism evidence="2 3">
    <name type="scientific">Cutaneotrichosporon cavernicola</name>
    <dbReference type="NCBI Taxonomy" id="279322"/>
    <lineage>
        <taxon>Eukaryota</taxon>
        <taxon>Fungi</taxon>
        <taxon>Dikarya</taxon>
        <taxon>Basidiomycota</taxon>
        <taxon>Agaricomycotina</taxon>
        <taxon>Tremellomycetes</taxon>
        <taxon>Trichosporonales</taxon>
        <taxon>Trichosporonaceae</taxon>
        <taxon>Cutaneotrichosporon</taxon>
    </lineage>
</organism>
<dbReference type="RefSeq" id="XP_060457822.1">
    <property type="nucleotide sequence ID" value="XM_060601316.1"/>
</dbReference>
<protein>
    <submittedName>
        <fullName evidence="2">Uncharacterized protein</fullName>
    </submittedName>
</protein>
<feature type="region of interest" description="Disordered" evidence="1">
    <location>
        <begin position="282"/>
        <end position="308"/>
    </location>
</feature>
<evidence type="ECO:0000313" key="3">
    <source>
        <dbReference type="Proteomes" id="UP001233271"/>
    </source>
</evidence>
<dbReference type="AlphaFoldDB" id="A0AA48L600"/>
<keyword evidence="3" id="KW-1185">Reference proteome</keyword>
<dbReference type="KEGG" id="ccac:CcaHIS019_0501850"/>
<name>A0AA48L600_9TREE</name>
<accession>A0AA48L600</accession>
<evidence type="ECO:0000256" key="1">
    <source>
        <dbReference type="SAM" id="MobiDB-lite"/>
    </source>
</evidence>
<proteinExistence type="predicted"/>
<feature type="region of interest" description="Disordered" evidence="1">
    <location>
        <begin position="1"/>
        <end position="84"/>
    </location>
</feature>
<feature type="region of interest" description="Disordered" evidence="1">
    <location>
        <begin position="100"/>
        <end position="128"/>
    </location>
</feature>
<dbReference type="Proteomes" id="UP001233271">
    <property type="component" value="Chromosome 5"/>
</dbReference>
<dbReference type="GeneID" id="85496427"/>